<dbReference type="RefSeq" id="XP_790590.2">
    <property type="nucleotide sequence ID" value="XM_785497.4"/>
</dbReference>
<accession>A0A7M7RHN5</accession>
<evidence type="ECO:0000256" key="2">
    <source>
        <dbReference type="SAM" id="Phobius"/>
    </source>
</evidence>
<reference evidence="4" key="1">
    <citation type="submission" date="2015-02" db="EMBL/GenBank/DDBJ databases">
        <title>Genome sequencing for Strongylocentrotus purpuratus.</title>
        <authorList>
            <person name="Murali S."/>
            <person name="Liu Y."/>
            <person name="Vee V."/>
            <person name="English A."/>
            <person name="Wang M."/>
            <person name="Skinner E."/>
            <person name="Han Y."/>
            <person name="Muzny D.M."/>
            <person name="Worley K.C."/>
            <person name="Gibbs R.A."/>
        </authorList>
    </citation>
    <scope>NUCLEOTIDE SEQUENCE</scope>
</reference>
<dbReference type="InParanoid" id="A0A7M7RHN5"/>
<dbReference type="CTD" id="79714"/>
<dbReference type="InterPro" id="IPR008839">
    <property type="entry name" value="MDM33_fungi"/>
</dbReference>
<evidence type="ECO:0008006" key="5">
    <source>
        <dbReference type="Google" id="ProtNLM"/>
    </source>
</evidence>
<dbReference type="OrthoDB" id="6243211at2759"/>
<dbReference type="KEGG" id="spu:585678"/>
<keyword evidence="2" id="KW-1133">Transmembrane helix</keyword>
<dbReference type="AlphaFoldDB" id="A0A7M7RHN5"/>
<reference evidence="3" key="2">
    <citation type="submission" date="2021-01" db="UniProtKB">
        <authorList>
            <consortium name="EnsemblMetazoa"/>
        </authorList>
    </citation>
    <scope>IDENTIFICATION</scope>
</reference>
<keyword evidence="4" id="KW-1185">Reference proteome</keyword>
<organism evidence="3 4">
    <name type="scientific">Strongylocentrotus purpuratus</name>
    <name type="common">Purple sea urchin</name>
    <dbReference type="NCBI Taxonomy" id="7668"/>
    <lineage>
        <taxon>Eukaryota</taxon>
        <taxon>Metazoa</taxon>
        <taxon>Echinodermata</taxon>
        <taxon>Eleutherozoa</taxon>
        <taxon>Echinozoa</taxon>
        <taxon>Echinoidea</taxon>
        <taxon>Euechinoidea</taxon>
        <taxon>Echinacea</taxon>
        <taxon>Camarodonta</taxon>
        <taxon>Echinidea</taxon>
        <taxon>Strongylocentrotidae</taxon>
        <taxon>Strongylocentrotus</taxon>
    </lineage>
</organism>
<keyword evidence="1" id="KW-0175">Coiled coil</keyword>
<keyword evidence="2" id="KW-0812">Transmembrane</keyword>
<keyword evidence="2" id="KW-0472">Membrane</keyword>
<dbReference type="EnsemblMetazoa" id="XM_785497">
    <property type="protein sequence ID" value="XP_790590"/>
    <property type="gene ID" value="LOC585678"/>
</dbReference>
<evidence type="ECO:0000313" key="3">
    <source>
        <dbReference type="EnsemblMetazoa" id="XP_790590"/>
    </source>
</evidence>
<dbReference type="Pfam" id="PF05546">
    <property type="entry name" value="She9_MDM33"/>
    <property type="match status" value="1"/>
</dbReference>
<dbReference type="FunCoup" id="A0A7M7RHN5">
    <property type="interactions" value="567"/>
</dbReference>
<dbReference type="Proteomes" id="UP000007110">
    <property type="component" value="Unassembled WGS sequence"/>
</dbReference>
<evidence type="ECO:0000313" key="4">
    <source>
        <dbReference type="Proteomes" id="UP000007110"/>
    </source>
</evidence>
<proteinExistence type="predicted"/>
<dbReference type="PANTHER" id="PTHR28624">
    <property type="entry name" value="COILED-COIL DOMAIN-CONTAINING PROTEIN 51"/>
    <property type="match status" value="1"/>
</dbReference>
<name>A0A7M7RHN5_STRPU</name>
<protein>
    <recommendedName>
        <fullName evidence="5">Coiled-coil domain-containing protein 51</fullName>
    </recommendedName>
</protein>
<feature type="transmembrane region" description="Helical" evidence="2">
    <location>
        <begin position="163"/>
        <end position="183"/>
    </location>
</feature>
<dbReference type="InterPro" id="IPR037660">
    <property type="entry name" value="CCDC51"/>
</dbReference>
<feature type="transmembrane region" description="Helical" evidence="2">
    <location>
        <begin position="310"/>
        <end position="331"/>
    </location>
</feature>
<dbReference type="OMA" id="FMEVREN"/>
<dbReference type="PANTHER" id="PTHR28624:SF1">
    <property type="entry name" value="MITOCHONDRIAL POTASSIUM CHANNEL"/>
    <property type="match status" value="1"/>
</dbReference>
<dbReference type="GeneID" id="585678"/>
<sequence length="332" mass="37772">MMSRQFDFRKLTLIRMKLREVHTGNERVDKVVHALTNGRAASAMTAYEQFIGISNVKAAQNRVAEVEKEFLKVREEVAEANGEVSGLQTKLHSLRGKLDRTPRDDPKFLELATEEHAMLQAETRLKERFTKVEARERDTFSHLSTAVRESHEKQRAQEERTKYWSVIGSIVGTLIGILGSTIVNHKRMGELRTLVSELSTGDFGSESTRQELTAIVQQLKESLGQDNDAMQHPNLKNSMDDTLIKHDELLSQQLEAIEKLMDERNSKLSDQIKGMRRMTEVGLVSDTGTLEELLSDTEQKLEWEMKMSTLSTVVFIYGAFALTLPILYSIFK</sequence>
<evidence type="ECO:0000256" key="1">
    <source>
        <dbReference type="SAM" id="Coils"/>
    </source>
</evidence>
<feature type="coiled-coil region" evidence="1">
    <location>
        <begin position="56"/>
        <end position="83"/>
    </location>
</feature>